<dbReference type="OrthoDB" id="44015at2759"/>
<evidence type="ECO:0000256" key="5">
    <source>
        <dbReference type="SAM" id="MobiDB-lite"/>
    </source>
</evidence>
<dbReference type="GeneID" id="25566275"/>
<evidence type="ECO:0000256" key="1">
    <source>
        <dbReference type="ARBA" id="ARBA00004600"/>
    </source>
</evidence>
<keyword evidence="4" id="KW-0168">Coated pit</keyword>
<gene>
    <name evidence="7" type="ORF">AMSG_07342</name>
</gene>
<dbReference type="Gene3D" id="1.20.58.150">
    <property type="entry name" value="ANTH domain"/>
    <property type="match status" value="1"/>
</dbReference>
<proteinExistence type="predicted"/>
<dbReference type="GO" id="GO:0006900">
    <property type="term" value="P:vesicle budding from membrane"/>
    <property type="evidence" value="ECO:0007669"/>
    <property type="project" value="TreeGrafter"/>
</dbReference>
<feature type="domain" description="ENTH" evidence="6">
    <location>
        <begin position="12"/>
        <end position="144"/>
    </location>
</feature>
<evidence type="ECO:0000313" key="7">
    <source>
        <dbReference type="EMBL" id="KNC51328.1"/>
    </source>
</evidence>
<sequence>MAVAWLKDKASVLKATGNELEKAVVKATSHLEVAPKAKHVRRLILTTYDSPQEAVFAMRHLLERLQSKDWVVVLKAITVFHRLFREGDDLAIDKVAPHPEVFSVLGSFIDRSDVRAMGQSTFVQNYANYLVEKLAAYSALKCQLEKPPLPGDRQTGTSIIKGMKVRRLLKVVPRLQRQLNMLFTCDPDARMLDNGATVFAFTLLIKDAFKLFHLVNDAILIIIDAFFDMKQDDALRSITLYQEYVLESDLIRDLMRKANKIPGLDLNMPSLKPASTGLLSALEEYVNAGNFDHAEAEVRDVSELLADSMPHDLVVGGSSAPAPQSAAPKSAPLISLGNDESAAHLDPLGTPGKTAAAAAPSAAAATAFDPFGSVPFEKLLAQQHSSGASTPTPTPTSAPATGAPLLDMGGQAYARKQSQINELLQQTSKPAPAPGVFGGAPPIWAAPAGQLAAGPPPAAAAAPALAAPLVPVTSSSKPTGPLDKQGTAKQSSNNPFDFGDLLEAFPQ</sequence>
<keyword evidence="3" id="KW-0472">Membrane</keyword>
<protein>
    <recommendedName>
        <fullName evidence="6">ENTH domain-containing protein</fullName>
    </recommendedName>
</protein>
<keyword evidence="2" id="KW-0254">Endocytosis</keyword>
<dbReference type="Pfam" id="PF07651">
    <property type="entry name" value="ANTH"/>
    <property type="match status" value="1"/>
</dbReference>
<dbReference type="Proteomes" id="UP000054408">
    <property type="component" value="Unassembled WGS sequence"/>
</dbReference>
<keyword evidence="8" id="KW-1185">Reference proteome</keyword>
<evidence type="ECO:0000256" key="4">
    <source>
        <dbReference type="ARBA" id="ARBA00023176"/>
    </source>
</evidence>
<dbReference type="GO" id="GO:0000149">
    <property type="term" value="F:SNARE binding"/>
    <property type="evidence" value="ECO:0007669"/>
    <property type="project" value="TreeGrafter"/>
</dbReference>
<dbReference type="PANTHER" id="PTHR22951">
    <property type="entry name" value="CLATHRIN ASSEMBLY PROTEIN"/>
    <property type="match status" value="1"/>
</dbReference>
<feature type="compositionally biased region" description="Low complexity" evidence="5">
    <location>
        <begin position="385"/>
        <end position="404"/>
    </location>
</feature>
<dbReference type="CDD" id="cd03564">
    <property type="entry name" value="ANTH_N"/>
    <property type="match status" value="1"/>
</dbReference>
<feature type="region of interest" description="Disordered" evidence="5">
    <location>
        <begin position="471"/>
        <end position="507"/>
    </location>
</feature>
<feature type="region of interest" description="Disordered" evidence="5">
    <location>
        <begin position="315"/>
        <end position="334"/>
    </location>
</feature>
<dbReference type="InterPro" id="IPR045192">
    <property type="entry name" value="AP180-like"/>
</dbReference>
<dbReference type="InterPro" id="IPR014712">
    <property type="entry name" value="ANTH_dom_sf"/>
</dbReference>
<dbReference type="InterPro" id="IPR011417">
    <property type="entry name" value="ANTH_dom"/>
</dbReference>
<dbReference type="InterPro" id="IPR013809">
    <property type="entry name" value="ENTH"/>
</dbReference>
<dbReference type="GO" id="GO:0072583">
    <property type="term" value="P:clathrin-dependent endocytosis"/>
    <property type="evidence" value="ECO:0007669"/>
    <property type="project" value="InterPro"/>
</dbReference>
<dbReference type="GO" id="GO:0005546">
    <property type="term" value="F:phosphatidylinositol-4,5-bisphosphate binding"/>
    <property type="evidence" value="ECO:0007669"/>
    <property type="project" value="TreeGrafter"/>
</dbReference>
<dbReference type="InterPro" id="IPR048050">
    <property type="entry name" value="ANTH_N_plant"/>
</dbReference>
<dbReference type="GO" id="GO:0048268">
    <property type="term" value="P:clathrin coat assembly"/>
    <property type="evidence" value="ECO:0007669"/>
    <property type="project" value="InterPro"/>
</dbReference>
<evidence type="ECO:0000256" key="3">
    <source>
        <dbReference type="ARBA" id="ARBA00023136"/>
    </source>
</evidence>
<dbReference type="Gene3D" id="1.25.40.90">
    <property type="match status" value="1"/>
</dbReference>
<dbReference type="AlphaFoldDB" id="A0A0L0DJ20"/>
<feature type="region of interest" description="Disordered" evidence="5">
    <location>
        <begin position="383"/>
        <end position="406"/>
    </location>
</feature>
<reference evidence="7 8" key="1">
    <citation type="submission" date="2010-05" db="EMBL/GenBank/DDBJ databases">
        <title>The Genome Sequence of Thecamonas trahens ATCC 50062.</title>
        <authorList>
            <consortium name="The Broad Institute Genome Sequencing Platform"/>
            <person name="Russ C."/>
            <person name="Cuomo C."/>
            <person name="Shea T."/>
            <person name="Young S.K."/>
            <person name="Zeng Q."/>
            <person name="Koehrsen M."/>
            <person name="Haas B."/>
            <person name="Borodovsky M."/>
            <person name="Guigo R."/>
            <person name="Alvarado L."/>
            <person name="Berlin A."/>
            <person name="Bochicchio J."/>
            <person name="Borenstein D."/>
            <person name="Chapman S."/>
            <person name="Chen Z."/>
            <person name="Freedman E."/>
            <person name="Gellesch M."/>
            <person name="Goldberg J."/>
            <person name="Griggs A."/>
            <person name="Gujja S."/>
            <person name="Heilman E."/>
            <person name="Heiman D."/>
            <person name="Hepburn T."/>
            <person name="Howarth C."/>
            <person name="Jen D."/>
            <person name="Larson L."/>
            <person name="Mehta T."/>
            <person name="Park D."/>
            <person name="Pearson M."/>
            <person name="Roberts A."/>
            <person name="Saif S."/>
            <person name="Shenoy N."/>
            <person name="Sisk P."/>
            <person name="Stolte C."/>
            <person name="Sykes S."/>
            <person name="Thomson T."/>
            <person name="Walk T."/>
            <person name="White J."/>
            <person name="Yandava C."/>
            <person name="Burger G."/>
            <person name="Gray M.W."/>
            <person name="Holland P.W.H."/>
            <person name="King N."/>
            <person name="Lang F.B.F."/>
            <person name="Roger A.J."/>
            <person name="Ruiz-Trillo I."/>
            <person name="Lander E."/>
            <person name="Nusbaum C."/>
        </authorList>
    </citation>
    <scope>NUCLEOTIDE SEQUENCE [LARGE SCALE GENOMIC DNA]</scope>
    <source>
        <strain evidence="7 8">ATCC 50062</strain>
    </source>
</reference>
<accession>A0A0L0DJ20</accession>
<dbReference type="EMBL" id="GL349466">
    <property type="protein sequence ID" value="KNC51328.1"/>
    <property type="molecule type" value="Genomic_DNA"/>
</dbReference>
<dbReference type="SMART" id="SM00273">
    <property type="entry name" value="ENTH"/>
    <property type="match status" value="1"/>
</dbReference>
<evidence type="ECO:0000259" key="6">
    <source>
        <dbReference type="PROSITE" id="PS50942"/>
    </source>
</evidence>
<dbReference type="STRING" id="461836.A0A0L0DJ20"/>
<comment type="subcellular location">
    <subcellularLocation>
        <location evidence="1">Membrane</location>
        <location evidence="1">Clathrin-coated pit</location>
    </subcellularLocation>
</comment>
<dbReference type="SUPFAM" id="SSF89009">
    <property type="entry name" value="GAT-like domain"/>
    <property type="match status" value="1"/>
</dbReference>
<dbReference type="GO" id="GO:0005905">
    <property type="term" value="C:clathrin-coated pit"/>
    <property type="evidence" value="ECO:0007669"/>
    <property type="project" value="UniProtKB-SubCell"/>
</dbReference>
<dbReference type="SUPFAM" id="SSF48464">
    <property type="entry name" value="ENTH/VHS domain"/>
    <property type="match status" value="1"/>
</dbReference>
<dbReference type="GO" id="GO:0005545">
    <property type="term" value="F:1-phosphatidylinositol binding"/>
    <property type="evidence" value="ECO:0007669"/>
    <property type="project" value="InterPro"/>
</dbReference>
<evidence type="ECO:0000256" key="2">
    <source>
        <dbReference type="ARBA" id="ARBA00022583"/>
    </source>
</evidence>
<dbReference type="InterPro" id="IPR008942">
    <property type="entry name" value="ENTH_VHS"/>
</dbReference>
<evidence type="ECO:0000313" key="8">
    <source>
        <dbReference type="Proteomes" id="UP000054408"/>
    </source>
</evidence>
<dbReference type="OMA" id="APKEKYM"/>
<feature type="compositionally biased region" description="Low complexity" evidence="5">
    <location>
        <begin position="318"/>
        <end position="332"/>
    </location>
</feature>
<dbReference type="GO" id="GO:0030136">
    <property type="term" value="C:clathrin-coated vesicle"/>
    <property type="evidence" value="ECO:0007669"/>
    <property type="project" value="InterPro"/>
</dbReference>
<dbReference type="eggNOG" id="KOG0251">
    <property type="taxonomic scope" value="Eukaryota"/>
</dbReference>
<dbReference type="PANTHER" id="PTHR22951:SF5">
    <property type="entry name" value="PHOSPHATIDYLINOSITOL-BINDING CLATHRIN ASSEMBLY PROTEIN LAP"/>
    <property type="match status" value="1"/>
</dbReference>
<name>A0A0L0DJ20_THETB</name>
<dbReference type="GO" id="GO:0032050">
    <property type="term" value="F:clathrin heavy chain binding"/>
    <property type="evidence" value="ECO:0007669"/>
    <property type="project" value="TreeGrafter"/>
</dbReference>
<organism evidence="7 8">
    <name type="scientific">Thecamonas trahens ATCC 50062</name>
    <dbReference type="NCBI Taxonomy" id="461836"/>
    <lineage>
        <taxon>Eukaryota</taxon>
        <taxon>Apusozoa</taxon>
        <taxon>Apusomonadida</taxon>
        <taxon>Apusomonadidae</taxon>
        <taxon>Thecamonas</taxon>
    </lineage>
</organism>
<dbReference type="RefSeq" id="XP_013756248.1">
    <property type="nucleotide sequence ID" value="XM_013900794.1"/>
</dbReference>
<dbReference type="PROSITE" id="PS50942">
    <property type="entry name" value="ENTH"/>
    <property type="match status" value="1"/>
</dbReference>